<organism evidence="2 3">
    <name type="scientific">Dendrobium thyrsiflorum</name>
    <name type="common">Pinecone-like raceme dendrobium</name>
    <name type="synonym">Orchid</name>
    <dbReference type="NCBI Taxonomy" id="117978"/>
    <lineage>
        <taxon>Eukaryota</taxon>
        <taxon>Viridiplantae</taxon>
        <taxon>Streptophyta</taxon>
        <taxon>Embryophyta</taxon>
        <taxon>Tracheophyta</taxon>
        <taxon>Spermatophyta</taxon>
        <taxon>Magnoliopsida</taxon>
        <taxon>Liliopsida</taxon>
        <taxon>Asparagales</taxon>
        <taxon>Orchidaceae</taxon>
        <taxon>Epidendroideae</taxon>
        <taxon>Malaxideae</taxon>
        <taxon>Dendrobiinae</taxon>
        <taxon>Dendrobium</taxon>
    </lineage>
</organism>
<evidence type="ECO:0000256" key="1">
    <source>
        <dbReference type="SAM" id="MobiDB-lite"/>
    </source>
</evidence>
<keyword evidence="3" id="KW-1185">Reference proteome</keyword>
<name>A0ABD0UX95_DENTH</name>
<dbReference type="InterPro" id="IPR009439">
    <property type="entry name" value="RCC_reductase"/>
</dbReference>
<dbReference type="EMBL" id="JANQDX010000010">
    <property type="protein sequence ID" value="KAL0917462.1"/>
    <property type="molecule type" value="Genomic_DNA"/>
</dbReference>
<dbReference type="PANTHER" id="PTHR34685">
    <property type="entry name" value="RED CHLOROPHYLL CATABOLITE REDUCTASE, CHLOROPLASTIC"/>
    <property type="match status" value="1"/>
</dbReference>
<dbReference type="Proteomes" id="UP001552299">
    <property type="component" value="Unassembled WGS sequence"/>
</dbReference>
<feature type="region of interest" description="Disordered" evidence="1">
    <location>
        <begin position="51"/>
        <end position="74"/>
    </location>
</feature>
<proteinExistence type="predicted"/>
<gene>
    <name evidence="2" type="ORF">M5K25_012524</name>
</gene>
<comment type="caution">
    <text evidence="2">The sequence shown here is derived from an EMBL/GenBank/DDBJ whole genome shotgun (WGS) entry which is preliminary data.</text>
</comment>
<sequence>MAQLGESRPTATASPVFVVPKEEDPFPSSMLALTSHSFKLYSPLLSFTSHRFPSSTRSSPRPSSARASMERSGPDFPYLPPAHRALILNLLATVDDRLGSDLLPSAVPSDVLRFQNPQGSAHGSVDIRTGSQTSLVDFVLQSWLHCKTPGGGEINIATLFAPLNSSTDAPHFLFELIQGSPTSLVLLLDLLPRKDLVLHPDYLDEFYQQTDLDGPRRDLEKLPQASPYRSPSLFIRSIFSPTAVTITVDCGKEGDVKAMEDIVAREIGSAAEKIIRIWFEKSAEVRGRVVGEGEKVCLDRRDGLIKRNAVEIDLVANLPRMFGPEVAQRVVAEIQKAFRV</sequence>
<evidence type="ECO:0000313" key="3">
    <source>
        <dbReference type="Proteomes" id="UP001552299"/>
    </source>
</evidence>
<dbReference type="PANTHER" id="PTHR34685:SF2">
    <property type="entry name" value="RED CHLOROPHYLL CATABOLITE REDUCTASE, CHLOROPLASTIC"/>
    <property type="match status" value="1"/>
</dbReference>
<reference evidence="2 3" key="1">
    <citation type="journal article" date="2024" name="Plant Biotechnol. J.">
        <title>Dendrobium thyrsiflorum genome and its molecular insights into genes involved in important horticultural traits.</title>
        <authorList>
            <person name="Chen B."/>
            <person name="Wang J.Y."/>
            <person name="Zheng P.J."/>
            <person name="Li K.L."/>
            <person name="Liang Y.M."/>
            <person name="Chen X.F."/>
            <person name="Zhang C."/>
            <person name="Zhao X."/>
            <person name="He X."/>
            <person name="Zhang G.Q."/>
            <person name="Liu Z.J."/>
            <person name="Xu Q."/>
        </authorList>
    </citation>
    <scope>NUCLEOTIDE SEQUENCE [LARGE SCALE GENOMIC DNA]</scope>
    <source>
        <strain evidence="2">GZMU011</strain>
    </source>
</reference>
<evidence type="ECO:0008006" key="4">
    <source>
        <dbReference type="Google" id="ProtNLM"/>
    </source>
</evidence>
<dbReference type="AlphaFoldDB" id="A0ABD0UX95"/>
<dbReference type="Gene3D" id="3.40.1500.20">
    <property type="match status" value="1"/>
</dbReference>
<evidence type="ECO:0000313" key="2">
    <source>
        <dbReference type="EMBL" id="KAL0917462.1"/>
    </source>
</evidence>
<feature type="compositionally biased region" description="Low complexity" evidence="1">
    <location>
        <begin position="51"/>
        <end position="67"/>
    </location>
</feature>
<accession>A0ABD0UX95</accession>
<protein>
    <recommendedName>
        <fullName evidence="4">Red chlorophyll catabolite reductase</fullName>
    </recommendedName>
</protein>
<dbReference type="Pfam" id="PF06405">
    <property type="entry name" value="RCC_reductase"/>
    <property type="match status" value="1"/>
</dbReference>